<dbReference type="AlphaFoldDB" id="A0A4Y2SR49"/>
<evidence type="ECO:0000313" key="1">
    <source>
        <dbReference type="EMBL" id="GBN90371.1"/>
    </source>
</evidence>
<organism evidence="1 2">
    <name type="scientific">Araneus ventricosus</name>
    <name type="common">Orbweaver spider</name>
    <name type="synonym">Epeira ventricosa</name>
    <dbReference type="NCBI Taxonomy" id="182803"/>
    <lineage>
        <taxon>Eukaryota</taxon>
        <taxon>Metazoa</taxon>
        <taxon>Ecdysozoa</taxon>
        <taxon>Arthropoda</taxon>
        <taxon>Chelicerata</taxon>
        <taxon>Arachnida</taxon>
        <taxon>Araneae</taxon>
        <taxon>Araneomorphae</taxon>
        <taxon>Entelegynae</taxon>
        <taxon>Araneoidea</taxon>
        <taxon>Araneidae</taxon>
        <taxon>Araneus</taxon>
    </lineage>
</organism>
<proteinExistence type="predicted"/>
<dbReference type="Proteomes" id="UP000499080">
    <property type="component" value="Unassembled WGS sequence"/>
</dbReference>
<comment type="caution">
    <text evidence="1">The sequence shown here is derived from an EMBL/GenBank/DDBJ whole genome shotgun (WGS) entry which is preliminary data.</text>
</comment>
<gene>
    <name evidence="1" type="ORF">AVEN_1864_1</name>
</gene>
<evidence type="ECO:0000313" key="2">
    <source>
        <dbReference type="Proteomes" id="UP000499080"/>
    </source>
</evidence>
<sequence length="131" mass="15369">MRGSREVTRWFCFKPSRVTESCWVCATHSWRRLIHDVRSILPRVRGKNFQRNRSSKLEPSGSEAQTLPLGHSGPISVNLHGFDLSLRNPKKTFFDLHQFVSDKSKHKNFAGAIWYAVFNQNFDIYRCWDIQ</sequence>
<protein>
    <submittedName>
        <fullName evidence="1">Uncharacterized protein</fullName>
    </submittedName>
</protein>
<reference evidence="1 2" key="1">
    <citation type="journal article" date="2019" name="Sci. Rep.">
        <title>Orb-weaving spider Araneus ventricosus genome elucidates the spidroin gene catalogue.</title>
        <authorList>
            <person name="Kono N."/>
            <person name="Nakamura H."/>
            <person name="Ohtoshi R."/>
            <person name="Moran D.A.P."/>
            <person name="Shinohara A."/>
            <person name="Yoshida Y."/>
            <person name="Fujiwara M."/>
            <person name="Mori M."/>
            <person name="Tomita M."/>
            <person name="Arakawa K."/>
        </authorList>
    </citation>
    <scope>NUCLEOTIDE SEQUENCE [LARGE SCALE GENOMIC DNA]</scope>
</reference>
<accession>A0A4Y2SR49</accession>
<name>A0A4Y2SR49_ARAVE</name>
<keyword evidence="2" id="KW-1185">Reference proteome</keyword>
<dbReference type="EMBL" id="BGPR01023295">
    <property type="protein sequence ID" value="GBN90371.1"/>
    <property type="molecule type" value="Genomic_DNA"/>
</dbReference>